<protein>
    <submittedName>
        <fullName evidence="2">Uncharacterized protein</fullName>
    </submittedName>
</protein>
<dbReference type="EMBL" id="BNBF01000019">
    <property type="protein sequence ID" value="GHG64390.1"/>
    <property type="molecule type" value="Genomic_DNA"/>
</dbReference>
<gene>
    <name evidence="2" type="ORF">GCM10018980_55630</name>
</gene>
<evidence type="ECO:0000313" key="3">
    <source>
        <dbReference type="Proteomes" id="UP000619355"/>
    </source>
</evidence>
<keyword evidence="1" id="KW-0812">Transmembrane</keyword>
<name>A0A919KE14_9ACTN</name>
<dbReference type="Proteomes" id="UP000619355">
    <property type="component" value="Unassembled WGS sequence"/>
</dbReference>
<feature type="transmembrane region" description="Helical" evidence="1">
    <location>
        <begin position="37"/>
        <end position="58"/>
    </location>
</feature>
<feature type="transmembrane region" description="Helical" evidence="1">
    <location>
        <begin position="70"/>
        <end position="89"/>
    </location>
</feature>
<reference evidence="3" key="1">
    <citation type="journal article" date="2019" name="Int. J. Syst. Evol. Microbiol.">
        <title>The Global Catalogue of Microorganisms (GCM) 10K type strain sequencing project: providing services to taxonomists for standard genome sequencing and annotation.</title>
        <authorList>
            <consortium name="The Broad Institute Genomics Platform"/>
            <consortium name="The Broad Institute Genome Sequencing Center for Infectious Disease"/>
            <person name="Wu L."/>
            <person name="Ma J."/>
        </authorList>
    </citation>
    <scope>NUCLEOTIDE SEQUENCE [LARGE SCALE GENOMIC DNA]</scope>
    <source>
        <strain evidence="3">JCM 4253</strain>
    </source>
</reference>
<accession>A0A919KE14</accession>
<proteinExistence type="predicted"/>
<keyword evidence="3" id="KW-1185">Reference proteome</keyword>
<feature type="transmembrane region" description="Helical" evidence="1">
    <location>
        <begin position="101"/>
        <end position="126"/>
    </location>
</feature>
<keyword evidence="1" id="KW-0472">Membrane</keyword>
<evidence type="ECO:0000256" key="1">
    <source>
        <dbReference type="SAM" id="Phobius"/>
    </source>
</evidence>
<sequence>MLSSVGLAVGVVAYYLFKFLSPTIPAGMESGATGEGVLSGMLAWGIAAFILGAPVGLFGNLARIPGVGGLSFRLIVPLVAFFETSMRLATEADGQRAVVGITWNVIRFIAGAVALGLVSHTIWTWWHSRRTRFSEPEGPRTGGDIRSV</sequence>
<comment type="caution">
    <text evidence="2">The sequence shown here is derived from an EMBL/GenBank/DDBJ whole genome shotgun (WGS) entry which is preliminary data.</text>
</comment>
<organism evidence="2 3">
    <name type="scientific">Streptomyces capoamus</name>
    <dbReference type="NCBI Taxonomy" id="68183"/>
    <lineage>
        <taxon>Bacteria</taxon>
        <taxon>Bacillati</taxon>
        <taxon>Actinomycetota</taxon>
        <taxon>Actinomycetes</taxon>
        <taxon>Kitasatosporales</taxon>
        <taxon>Streptomycetaceae</taxon>
        <taxon>Streptomyces</taxon>
    </lineage>
</organism>
<dbReference type="AlphaFoldDB" id="A0A919KE14"/>
<evidence type="ECO:0000313" key="2">
    <source>
        <dbReference type="EMBL" id="GHG64390.1"/>
    </source>
</evidence>
<keyword evidence="1" id="KW-1133">Transmembrane helix</keyword>